<dbReference type="AlphaFoldDB" id="A0A428ZE67"/>
<sequence length="163" mass="17110">MPTSETESRHDAELCPDCELPMVRPSVPNLIGYPKDGPLTKSTPLQRVLALADTTNVDVFDLTDGTPADVSALATLSQDNDNLAATIGLAPDLTDDLRTDVIAFAIALIVAMPQTITSTPKGAIAISRTRLDPATDGPGHLARHMLYTCGRTTPSATFAVAAV</sequence>
<evidence type="ECO:0000313" key="1">
    <source>
        <dbReference type="EMBL" id="RSM86364.1"/>
    </source>
</evidence>
<evidence type="ECO:0000313" key="2">
    <source>
        <dbReference type="Proteomes" id="UP000287547"/>
    </source>
</evidence>
<accession>A0A428ZE67</accession>
<comment type="caution">
    <text evidence="1">The sequence shown here is derived from an EMBL/GenBank/DDBJ whole genome shotgun (WGS) entry which is preliminary data.</text>
</comment>
<dbReference type="EMBL" id="QHKI01000009">
    <property type="protein sequence ID" value="RSM86364.1"/>
    <property type="molecule type" value="Genomic_DNA"/>
</dbReference>
<gene>
    <name evidence="1" type="ORF">DMH04_14485</name>
</gene>
<protein>
    <submittedName>
        <fullName evidence="1">Uncharacterized protein</fullName>
    </submittedName>
</protein>
<reference evidence="1 2" key="1">
    <citation type="submission" date="2018-05" db="EMBL/GenBank/DDBJ databases">
        <title>Evolution of GPA BGCs.</title>
        <authorList>
            <person name="Waglechner N."/>
            <person name="Wright G.D."/>
        </authorList>
    </citation>
    <scope>NUCLEOTIDE SEQUENCE [LARGE SCALE GENOMIC DNA]</scope>
    <source>
        <strain evidence="1 2">A82846</strain>
    </source>
</reference>
<dbReference type="Proteomes" id="UP000287547">
    <property type="component" value="Unassembled WGS sequence"/>
</dbReference>
<organism evidence="1 2">
    <name type="scientific">Kibdelosporangium aridum</name>
    <dbReference type="NCBI Taxonomy" id="2030"/>
    <lineage>
        <taxon>Bacteria</taxon>
        <taxon>Bacillati</taxon>
        <taxon>Actinomycetota</taxon>
        <taxon>Actinomycetes</taxon>
        <taxon>Pseudonocardiales</taxon>
        <taxon>Pseudonocardiaceae</taxon>
        <taxon>Kibdelosporangium</taxon>
    </lineage>
</organism>
<name>A0A428ZE67_KIBAR</name>
<proteinExistence type="predicted"/>